<evidence type="ECO:0000313" key="2">
    <source>
        <dbReference type="Proteomes" id="UP000064912"/>
    </source>
</evidence>
<organism evidence="1 2">
    <name type="scientific">Rhodovulum sulfidophilum</name>
    <name type="common">Rhodobacter sulfidophilus</name>
    <dbReference type="NCBI Taxonomy" id="35806"/>
    <lineage>
        <taxon>Bacteria</taxon>
        <taxon>Pseudomonadati</taxon>
        <taxon>Pseudomonadota</taxon>
        <taxon>Alphaproteobacteria</taxon>
        <taxon>Rhodobacterales</taxon>
        <taxon>Paracoccaceae</taxon>
        <taxon>Rhodovulum</taxon>
    </lineage>
</organism>
<proteinExistence type="predicted"/>
<dbReference type="PATRIC" id="fig|35806.4.peg.2426"/>
<protein>
    <submittedName>
        <fullName evidence="1">Transposase IS3/IS911 family protein</fullName>
    </submittedName>
</protein>
<sequence length="108" mass="12152">MLPFHFVVLLTSFDEDPGLLQRVADLAIRQFIPEARVEVFVVSGLPRRARGHAGGLRQDRLGSVSHFLRNEPRVVVRPDEPRRAALDKEIGQGIRDIRGVQPPVDTDH</sequence>
<accession>A0A0D6B470</accession>
<dbReference type="KEGG" id="rsu:NHU_02358"/>
<gene>
    <name evidence="1" type="ORF">NHU_02358</name>
</gene>
<reference evidence="1 2" key="1">
    <citation type="submission" date="2015-02" db="EMBL/GenBank/DDBJ databases">
        <title>Genome sequene of Rhodovulum sulfidophilum DSM 2351.</title>
        <authorList>
            <person name="Nagao N."/>
        </authorList>
    </citation>
    <scope>NUCLEOTIDE SEQUENCE [LARGE SCALE GENOMIC DNA]</scope>
    <source>
        <strain evidence="1 2">DSM 2351</strain>
    </source>
</reference>
<evidence type="ECO:0000313" key="1">
    <source>
        <dbReference type="EMBL" id="BAQ69509.1"/>
    </source>
</evidence>
<name>A0A0D6B470_RHOSU</name>
<dbReference type="AlphaFoldDB" id="A0A0D6B470"/>
<dbReference type="EMBL" id="AP014800">
    <property type="protein sequence ID" value="BAQ69509.1"/>
    <property type="molecule type" value="Genomic_DNA"/>
</dbReference>
<dbReference type="Proteomes" id="UP000064912">
    <property type="component" value="Chromosome"/>
</dbReference>